<proteinExistence type="evidence at transcript level"/>
<evidence type="ECO:0000256" key="5">
    <source>
        <dbReference type="SAM" id="Coils"/>
    </source>
</evidence>
<dbReference type="InterPro" id="IPR008949">
    <property type="entry name" value="Isoprenoid_synthase_dom_sf"/>
</dbReference>
<evidence type="ECO:0000259" key="6">
    <source>
        <dbReference type="Pfam" id="PF01397"/>
    </source>
</evidence>
<dbReference type="SUPFAM" id="SSF48576">
    <property type="entry name" value="Terpenoid synthases"/>
    <property type="match status" value="1"/>
</dbReference>
<feature type="domain" description="Terpene synthase N-terminal" evidence="6">
    <location>
        <begin position="12"/>
        <end position="192"/>
    </location>
</feature>
<evidence type="ECO:0000259" key="7">
    <source>
        <dbReference type="Pfam" id="PF03936"/>
    </source>
</evidence>
<dbReference type="SUPFAM" id="SSF48239">
    <property type="entry name" value="Terpenoid cyclases/Protein prenyltransferases"/>
    <property type="match status" value="1"/>
</dbReference>
<dbReference type="PANTHER" id="PTHR31225">
    <property type="entry name" value="OS04G0344100 PROTEIN-RELATED"/>
    <property type="match status" value="1"/>
</dbReference>
<dbReference type="InterPro" id="IPR001906">
    <property type="entry name" value="Terpene_synth_N"/>
</dbReference>
<feature type="coiled-coil region" evidence="5">
    <location>
        <begin position="26"/>
        <end position="54"/>
    </location>
</feature>
<dbReference type="FunFam" id="1.50.10.130:FF:000001">
    <property type="entry name" value="Isoprene synthase, chloroplastic"/>
    <property type="match status" value="1"/>
</dbReference>
<evidence type="ECO:0000256" key="4">
    <source>
        <dbReference type="ARBA" id="ARBA00023239"/>
    </source>
</evidence>
<evidence type="ECO:0000313" key="8">
    <source>
        <dbReference type="EMBL" id="AGW18154.1"/>
    </source>
</evidence>
<accession>U3MMQ7</accession>
<dbReference type="GO" id="GO:0010333">
    <property type="term" value="F:terpene synthase activity"/>
    <property type="evidence" value="ECO:0007669"/>
    <property type="project" value="InterPro"/>
</dbReference>
<dbReference type="Gene3D" id="1.10.600.10">
    <property type="entry name" value="Farnesyl Diphosphate Synthase"/>
    <property type="match status" value="1"/>
</dbReference>
<dbReference type="InterPro" id="IPR044814">
    <property type="entry name" value="Terpene_cyclase_plant_C1"/>
</dbReference>
<evidence type="ECO:0000256" key="3">
    <source>
        <dbReference type="ARBA" id="ARBA00022842"/>
    </source>
</evidence>
<dbReference type="CDD" id="cd00684">
    <property type="entry name" value="Terpene_cyclase_plant_C1"/>
    <property type="match status" value="1"/>
</dbReference>
<dbReference type="GO" id="GO:0016102">
    <property type="term" value="P:diterpenoid biosynthetic process"/>
    <property type="evidence" value="ECO:0007669"/>
    <property type="project" value="InterPro"/>
</dbReference>
<dbReference type="SFLD" id="SFLDS00005">
    <property type="entry name" value="Isoprenoid_Synthase_Type_I"/>
    <property type="match status" value="1"/>
</dbReference>
<evidence type="ECO:0000256" key="2">
    <source>
        <dbReference type="ARBA" id="ARBA00022723"/>
    </source>
</evidence>
<dbReference type="AlphaFoldDB" id="U3MMQ7"/>
<dbReference type="InterPro" id="IPR036965">
    <property type="entry name" value="Terpene_synth_N_sf"/>
</dbReference>
<dbReference type="Pfam" id="PF01397">
    <property type="entry name" value="Terpene_synth"/>
    <property type="match status" value="1"/>
</dbReference>
<dbReference type="SMR" id="U3MMQ7"/>
<protein>
    <submittedName>
        <fullName evidence="8">Terpene synthase 1</fullName>
    </submittedName>
</protein>
<keyword evidence="2" id="KW-0479">Metal-binding</keyword>
<dbReference type="SFLD" id="SFLDG01019">
    <property type="entry name" value="Terpene_Cyclase_Like_1_C_Termi"/>
    <property type="match status" value="1"/>
</dbReference>
<organism evidence="8">
    <name type="scientific">Copaifera officinalis</name>
    <dbReference type="NCBI Taxonomy" id="327148"/>
    <lineage>
        <taxon>Eukaryota</taxon>
        <taxon>Viridiplantae</taxon>
        <taxon>Streptophyta</taxon>
        <taxon>Embryophyta</taxon>
        <taxon>Tracheophyta</taxon>
        <taxon>Spermatophyta</taxon>
        <taxon>Magnoliopsida</taxon>
        <taxon>eudicotyledons</taxon>
        <taxon>Gunneridae</taxon>
        <taxon>Pentapetalae</taxon>
        <taxon>rosids</taxon>
        <taxon>fabids</taxon>
        <taxon>Fabales</taxon>
        <taxon>Fabaceae</taxon>
        <taxon>Detarioideae</taxon>
        <taxon>Detarieae</taxon>
        <taxon>Copaifera</taxon>
    </lineage>
</organism>
<dbReference type="Pfam" id="PF03936">
    <property type="entry name" value="Terpene_synth_C"/>
    <property type="match status" value="1"/>
</dbReference>
<keyword evidence="5" id="KW-0175">Coiled coil</keyword>
<dbReference type="InterPro" id="IPR005630">
    <property type="entry name" value="Terpene_synthase_metal-bd"/>
</dbReference>
<dbReference type="PANTHER" id="PTHR31225:SF241">
    <property type="entry name" value="TERPENE SYNTHASE FAMILY, METAL-BINDING DOMAIN PROTEIN"/>
    <property type="match status" value="1"/>
</dbReference>
<dbReference type="GO" id="GO:0080027">
    <property type="term" value="P:response to herbivore"/>
    <property type="evidence" value="ECO:0007669"/>
    <property type="project" value="UniProtKB-ARBA"/>
</dbReference>
<evidence type="ECO:0000256" key="1">
    <source>
        <dbReference type="ARBA" id="ARBA00001946"/>
    </source>
</evidence>
<keyword evidence="3" id="KW-0460">Magnesium</keyword>
<dbReference type="FunFam" id="1.10.600.10:FF:000007">
    <property type="entry name" value="Isoprene synthase, chloroplastic"/>
    <property type="match status" value="1"/>
</dbReference>
<keyword evidence="4" id="KW-0456">Lyase</keyword>
<gene>
    <name evidence="8" type="primary">TPS1</name>
</gene>
<dbReference type="EMBL" id="KF218237">
    <property type="protein sequence ID" value="AGW18154.1"/>
    <property type="molecule type" value="mRNA"/>
</dbReference>
<reference evidence="8" key="1">
    <citation type="submission" date="2013-06" db="EMBL/GenBank/DDBJ databases">
        <title>De novo transcriptome mining of Copaifera officinalis and functional characterization of mono- and sesquiterpene synthases in Copaifera officinalis and Copaifera langsdorfii.</title>
        <authorList>
            <person name="Joyce B.L."/>
            <person name="Al-Ahmad H."/>
            <person name="Peng Y."/>
            <person name="Liu S."/>
            <person name="Ranjan P."/>
            <person name="John J.C."/>
            <person name="Sun X."/>
            <person name="Wong G.K."/>
            <person name="Chen F."/>
            <person name="Yuan J.S."/>
            <person name="Stewart C.N."/>
        </authorList>
    </citation>
    <scope>NUCLEOTIDE SEQUENCE</scope>
</reference>
<dbReference type="GO" id="GO:0009611">
    <property type="term" value="P:response to wounding"/>
    <property type="evidence" value="ECO:0007669"/>
    <property type="project" value="UniProtKB-ARBA"/>
</dbReference>
<dbReference type="InterPro" id="IPR050148">
    <property type="entry name" value="Terpene_synthase-like"/>
</dbReference>
<name>U3MMQ7_9FABA</name>
<dbReference type="Gene3D" id="1.50.10.130">
    <property type="entry name" value="Terpene synthase, N-terminal domain"/>
    <property type="match status" value="1"/>
</dbReference>
<dbReference type="InterPro" id="IPR008930">
    <property type="entry name" value="Terpenoid_cyclase/PrenylTrfase"/>
</dbReference>
<dbReference type="InterPro" id="IPR034741">
    <property type="entry name" value="Terpene_cyclase-like_1_C"/>
</dbReference>
<comment type="cofactor">
    <cofactor evidence="1">
        <name>Mg(2+)</name>
        <dbReference type="ChEBI" id="CHEBI:18420"/>
    </cofactor>
</comment>
<dbReference type="GO" id="GO:0000287">
    <property type="term" value="F:magnesium ion binding"/>
    <property type="evidence" value="ECO:0007669"/>
    <property type="project" value="InterPro"/>
</dbReference>
<sequence length="549" mass="63489">MGRPTANFSSSVWGNQFLSIASGPLLKNKEAEIHQHLQNLKEQVRKQLKNGVEEPSEKLNMIDTIQRLGVSYHFETEIVESLQQLHKNPPSSWDAEDVDAHLLSISLWFRLLRQQGYYVSCDVFNKFKDDKGVFKTALIDDVEGMLALYEAAYLGIRGEEILDQVLEFTVFHLKSRLEGMTPYLQERVDRALYCPINKGLPRIETRYFISTYSKKDSRNDLLLEFAMLDFNILQQQYQKELSHLTEWYKKLDFVSKVPYTRDRIVEGYFWPLGAYFENQYSKGRIIVSKLISVLTALDDTYDAYGTVDELKLFTEAIKRWDINMVASLPECMKVVFQAILDLLSEMELLTEEDGISSFVEYVKPALQDLAKSYLLEAEWRDKSYIPTYEEYMANGVFSCGYPAVETTSLLGLGKTATKEVFDWISNVPKIVRASSIMCRLTDDLASHKFEQNREHVGSAIECCMRQYEVSEEEAYKILLKEIENAWKDLNEEYMKPNGVPKVVLKCVLNFSRVIEFLYGHFVDKYTNAEMLKDQIASLFVDPIAIELNK</sequence>
<feature type="domain" description="Terpene synthase metal-binding" evidence="7">
    <location>
        <begin position="249"/>
        <end position="488"/>
    </location>
</feature>